<dbReference type="InterPro" id="IPR029068">
    <property type="entry name" value="Glyas_Bleomycin-R_OHBP_Dase"/>
</dbReference>
<dbReference type="RefSeq" id="WP_184862130.1">
    <property type="nucleotide sequence ID" value="NZ_JACHLK010000012.1"/>
</dbReference>
<comment type="caution">
    <text evidence="2">The sequence shown here is derived from an EMBL/GenBank/DDBJ whole genome shotgun (WGS) entry which is preliminary data.</text>
</comment>
<gene>
    <name evidence="2" type="ORF">HNP48_004988</name>
</gene>
<dbReference type="PROSITE" id="PS51819">
    <property type="entry name" value="VOC"/>
    <property type="match status" value="1"/>
</dbReference>
<dbReference type="PANTHER" id="PTHR36437">
    <property type="entry name" value="GLYOXALASE/BLEOMYCIN RESISTANCE PROTEIN/DIOXYGENASE"/>
    <property type="match status" value="1"/>
</dbReference>
<dbReference type="InterPro" id="IPR004360">
    <property type="entry name" value="Glyas_Fos-R_dOase_dom"/>
</dbReference>
<reference evidence="2 3" key="1">
    <citation type="submission" date="2020-08" db="EMBL/GenBank/DDBJ databases">
        <title>Functional genomics of gut bacteria from endangered species of beetles.</title>
        <authorList>
            <person name="Carlos-Shanley C."/>
        </authorList>
    </citation>
    <scope>NUCLEOTIDE SEQUENCE [LARGE SCALE GENOMIC DNA]</scope>
    <source>
        <strain evidence="2 3">S00198</strain>
    </source>
</reference>
<evidence type="ECO:0000313" key="2">
    <source>
        <dbReference type="EMBL" id="MBB6562278.1"/>
    </source>
</evidence>
<sequence length="148" mass="16251">MTMTSLMNPPTQGIGVVGVYVDDQDAALAFYVDQLGFRVHTDVRNGSYRWLTVQDPAQPSFQLGLFTPGAPMHDEATAQTLRAMVAKGAMPPLVWHVADCRATCAQLRERGVEFTQEPVDRYGNVDAGFRDPAGNGWKVIQRAQEGAR</sequence>
<accession>A0A7X0PHY5</accession>
<name>A0A7X0PHY5_9BURK</name>
<protein>
    <submittedName>
        <fullName evidence="2">Catechol 2,3-dioxygenase-like lactoylglutathione lyase family enzyme</fullName>
    </submittedName>
</protein>
<dbReference type="CDD" id="cd07263">
    <property type="entry name" value="VOC_like"/>
    <property type="match status" value="1"/>
</dbReference>
<dbReference type="Pfam" id="PF00903">
    <property type="entry name" value="Glyoxalase"/>
    <property type="match status" value="1"/>
</dbReference>
<keyword evidence="3" id="KW-1185">Reference proteome</keyword>
<dbReference type="SUPFAM" id="SSF54593">
    <property type="entry name" value="Glyoxalase/Bleomycin resistance protein/Dihydroxybiphenyl dioxygenase"/>
    <property type="match status" value="1"/>
</dbReference>
<proteinExistence type="predicted"/>
<dbReference type="Gene3D" id="3.10.180.10">
    <property type="entry name" value="2,3-Dihydroxybiphenyl 1,2-Dioxygenase, domain 1"/>
    <property type="match status" value="1"/>
</dbReference>
<feature type="domain" description="VOC" evidence="1">
    <location>
        <begin position="13"/>
        <end position="142"/>
    </location>
</feature>
<dbReference type="GO" id="GO:0016829">
    <property type="term" value="F:lyase activity"/>
    <property type="evidence" value="ECO:0007669"/>
    <property type="project" value="UniProtKB-KW"/>
</dbReference>
<dbReference type="Proteomes" id="UP000575083">
    <property type="component" value="Unassembled WGS sequence"/>
</dbReference>
<dbReference type="EMBL" id="JACHLK010000012">
    <property type="protein sequence ID" value="MBB6562278.1"/>
    <property type="molecule type" value="Genomic_DNA"/>
</dbReference>
<dbReference type="PANTHER" id="PTHR36437:SF2">
    <property type="entry name" value="GLYOXALASE_BLEOMYCIN RESISTANCE PROTEIN_DIOXYGENASE"/>
    <property type="match status" value="1"/>
</dbReference>
<keyword evidence="2" id="KW-0223">Dioxygenase</keyword>
<keyword evidence="2" id="KW-0560">Oxidoreductase</keyword>
<evidence type="ECO:0000313" key="3">
    <source>
        <dbReference type="Proteomes" id="UP000575083"/>
    </source>
</evidence>
<evidence type="ECO:0000259" key="1">
    <source>
        <dbReference type="PROSITE" id="PS51819"/>
    </source>
</evidence>
<dbReference type="GO" id="GO:0051213">
    <property type="term" value="F:dioxygenase activity"/>
    <property type="evidence" value="ECO:0007669"/>
    <property type="project" value="UniProtKB-KW"/>
</dbReference>
<keyword evidence="2" id="KW-0456">Lyase</keyword>
<organism evidence="2 3">
    <name type="scientific">Acidovorax soli</name>
    <dbReference type="NCBI Taxonomy" id="592050"/>
    <lineage>
        <taxon>Bacteria</taxon>
        <taxon>Pseudomonadati</taxon>
        <taxon>Pseudomonadota</taxon>
        <taxon>Betaproteobacteria</taxon>
        <taxon>Burkholderiales</taxon>
        <taxon>Comamonadaceae</taxon>
        <taxon>Acidovorax</taxon>
    </lineage>
</organism>
<dbReference type="AlphaFoldDB" id="A0A7X0PHY5"/>
<dbReference type="InterPro" id="IPR037523">
    <property type="entry name" value="VOC_core"/>
</dbReference>